<sequence length="203" mass="22189">MIRLDIQGAHTQLCSTLCAKCPQGPAGCCKAPPHMDWSDVGRVVALAHDGRDFLLARIARKDLLPREGGLELRRVKRREAPTEPMERKCVFHGAGGCTIAPSMRPATCNYFLCEDTFIEGGERKGERSAVLARQAHGALRAVYERWDAALSARIAETFPEGPAWDAAFLDWLGEAFVGLEAASGTELSALPVSDENRQAVEER</sequence>
<dbReference type="RefSeq" id="WP_136934095.1">
    <property type="nucleotide sequence ID" value="NZ_SSMQ01000058.1"/>
</dbReference>
<name>A0A4U1IXG0_9BACT</name>
<comment type="caution">
    <text evidence="1">The sequence shown here is derived from an EMBL/GenBank/DDBJ whole genome shotgun (WGS) entry which is preliminary data.</text>
</comment>
<proteinExistence type="predicted"/>
<evidence type="ECO:0000313" key="2">
    <source>
        <dbReference type="Proteomes" id="UP000309215"/>
    </source>
</evidence>
<dbReference type="OrthoDB" id="5511783at2"/>
<dbReference type="EMBL" id="SSMQ01000058">
    <property type="protein sequence ID" value="TKC99306.1"/>
    <property type="molecule type" value="Genomic_DNA"/>
</dbReference>
<keyword evidence="2" id="KW-1185">Reference proteome</keyword>
<accession>A0A4U1IXG0</accession>
<evidence type="ECO:0000313" key="1">
    <source>
        <dbReference type="EMBL" id="TKC99306.1"/>
    </source>
</evidence>
<dbReference type="AlphaFoldDB" id="A0A4U1IXG0"/>
<organism evidence="1 2">
    <name type="scientific">Polyangium fumosum</name>
    <dbReference type="NCBI Taxonomy" id="889272"/>
    <lineage>
        <taxon>Bacteria</taxon>
        <taxon>Pseudomonadati</taxon>
        <taxon>Myxococcota</taxon>
        <taxon>Polyangia</taxon>
        <taxon>Polyangiales</taxon>
        <taxon>Polyangiaceae</taxon>
        <taxon>Polyangium</taxon>
    </lineage>
</organism>
<dbReference type="Proteomes" id="UP000309215">
    <property type="component" value="Unassembled WGS sequence"/>
</dbReference>
<protein>
    <submittedName>
        <fullName evidence="1">Uncharacterized protein</fullName>
    </submittedName>
</protein>
<gene>
    <name evidence="1" type="ORF">E8A74_38475</name>
</gene>
<reference evidence="1 2" key="1">
    <citation type="submission" date="2019-04" db="EMBL/GenBank/DDBJ databases">
        <authorList>
            <person name="Li Y."/>
            <person name="Wang J."/>
        </authorList>
    </citation>
    <scope>NUCLEOTIDE SEQUENCE [LARGE SCALE GENOMIC DNA]</scope>
    <source>
        <strain evidence="1 2">DSM 14668</strain>
    </source>
</reference>